<dbReference type="EMBL" id="JBHTOQ010000003">
    <property type="protein sequence ID" value="MFD1480344.1"/>
    <property type="molecule type" value="Genomic_DNA"/>
</dbReference>
<evidence type="ECO:0008006" key="3">
    <source>
        <dbReference type="Google" id="ProtNLM"/>
    </source>
</evidence>
<gene>
    <name evidence="1" type="ORF">ACFQ5P_03440</name>
</gene>
<organism evidence="1 2">
    <name type="scientific">Paracoccus nototheniae</name>
    <dbReference type="NCBI Taxonomy" id="2489002"/>
    <lineage>
        <taxon>Bacteria</taxon>
        <taxon>Pseudomonadati</taxon>
        <taxon>Pseudomonadota</taxon>
        <taxon>Alphaproteobacteria</taxon>
        <taxon>Rhodobacterales</taxon>
        <taxon>Paracoccaceae</taxon>
        <taxon>Paracoccus</taxon>
    </lineage>
</organism>
<name>A0ABW4DT35_9RHOB</name>
<sequence>MIYSPTHDNLRSYGTSLLARLLAQAAAERSALTYGRAATALEAGAPFTKIFSTEMGVPAGNLMNRIHEHYPHVPLLNVLLVRQDTRYPGNGAGGFLAQWFGKEALANKDVWKDRPKFWSKYCDRAITEVYSFEDWDKIINDVFGPGAMPAPVVPQERDGSAGGEGEPHKRLRLWATANPGAIDPRYAGYKAFTEVPLLSGDRVDVVLRGPEETVCVEVKSYTSNLADLERGLYQCIKYQAVAAAMDARRDAPVRTILLTQTKLPGHLSDLAKLHRIATKQVPEVAREN</sequence>
<keyword evidence="2" id="KW-1185">Reference proteome</keyword>
<comment type="caution">
    <text evidence="1">The sequence shown here is derived from an EMBL/GenBank/DDBJ whole genome shotgun (WGS) entry which is preliminary data.</text>
</comment>
<protein>
    <recommendedName>
        <fullName evidence="3">Protein NO VEIN C-terminal domain-containing protein</fullName>
    </recommendedName>
</protein>
<proteinExistence type="predicted"/>
<dbReference type="Proteomes" id="UP001597302">
    <property type="component" value="Unassembled WGS sequence"/>
</dbReference>
<evidence type="ECO:0000313" key="2">
    <source>
        <dbReference type="Proteomes" id="UP001597302"/>
    </source>
</evidence>
<reference evidence="2" key="1">
    <citation type="journal article" date="2019" name="Int. J. Syst. Evol. Microbiol.">
        <title>The Global Catalogue of Microorganisms (GCM) 10K type strain sequencing project: providing services to taxonomists for standard genome sequencing and annotation.</title>
        <authorList>
            <consortium name="The Broad Institute Genomics Platform"/>
            <consortium name="The Broad Institute Genome Sequencing Center for Infectious Disease"/>
            <person name="Wu L."/>
            <person name="Ma J."/>
        </authorList>
    </citation>
    <scope>NUCLEOTIDE SEQUENCE [LARGE SCALE GENOMIC DNA]</scope>
    <source>
        <strain evidence="2">CCM 8875</strain>
    </source>
</reference>
<accession>A0ABW4DT35</accession>
<dbReference type="RefSeq" id="WP_131574043.1">
    <property type="nucleotide sequence ID" value="NZ_CBCSAJ010000017.1"/>
</dbReference>
<evidence type="ECO:0000313" key="1">
    <source>
        <dbReference type="EMBL" id="MFD1480344.1"/>
    </source>
</evidence>